<evidence type="ECO:0000313" key="6">
    <source>
        <dbReference type="Proteomes" id="UP000189935"/>
    </source>
</evidence>
<dbReference type="PANTHER" id="PTHR46796">
    <property type="entry name" value="HTH-TYPE TRANSCRIPTIONAL ACTIVATOR RHAS-RELATED"/>
    <property type="match status" value="1"/>
</dbReference>
<evidence type="ECO:0000313" key="5">
    <source>
        <dbReference type="EMBL" id="SHK98781.1"/>
    </source>
</evidence>
<dbReference type="OrthoDB" id="7285481at2"/>
<dbReference type="SMART" id="SM00342">
    <property type="entry name" value="HTH_ARAC"/>
    <property type="match status" value="1"/>
</dbReference>
<dbReference type="PANTHER" id="PTHR46796:SF12">
    <property type="entry name" value="HTH-TYPE DNA-BINDING TRANSCRIPTIONAL ACTIVATOR EUTR"/>
    <property type="match status" value="1"/>
</dbReference>
<gene>
    <name evidence="5" type="ORF">SAMN05444159_4706</name>
</gene>
<dbReference type="Proteomes" id="UP000189935">
    <property type="component" value="Chromosome I"/>
</dbReference>
<keyword evidence="2" id="KW-0238">DNA-binding</keyword>
<proteinExistence type="predicted"/>
<dbReference type="Gene3D" id="1.10.10.60">
    <property type="entry name" value="Homeodomain-like"/>
    <property type="match status" value="1"/>
</dbReference>
<dbReference type="Pfam" id="PF12833">
    <property type="entry name" value="HTH_18"/>
    <property type="match status" value="1"/>
</dbReference>
<keyword evidence="1" id="KW-0805">Transcription regulation</keyword>
<dbReference type="PROSITE" id="PS01124">
    <property type="entry name" value="HTH_ARAC_FAMILY_2"/>
    <property type="match status" value="1"/>
</dbReference>
<evidence type="ECO:0000256" key="2">
    <source>
        <dbReference type="ARBA" id="ARBA00023125"/>
    </source>
</evidence>
<dbReference type="EMBL" id="LT670844">
    <property type="protein sequence ID" value="SHK98781.1"/>
    <property type="molecule type" value="Genomic_DNA"/>
</dbReference>
<feature type="domain" description="HTH araC/xylS-type" evidence="4">
    <location>
        <begin position="214"/>
        <end position="315"/>
    </location>
</feature>
<dbReference type="InterPro" id="IPR018060">
    <property type="entry name" value="HTH_AraC"/>
</dbReference>
<dbReference type="InterPro" id="IPR050204">
    <property type="entry name" value="AraC_XylS_family_regulators"/>
</dbReference>
<organism evidence="5 6">
    <name type="scientific">Bradyrhizobium lablabi</name>
    <dbReference type="NCBI Taxonomy" id="722472"/>
    <lineage>
        <taxon>Bacteria</taxon>
        <taxon>Pseudomonadati</taxon>
        <taxon>Pseudomonadota</taxon>
        <taxon>Alphaproteobacteria</taxon>
        <taxon>Hyphomicrobiales</taxon>
        <taxon>Nitrobacteraceae</taxon>
        <taxon>Bradyrhizobium</taxon>
    </lineage>
</organism>
<dbReference type="GO" id="GO:0043565">
    <property type="term" value="F:sequence-specific DNA binding"/>
    <property type="evidence" value="ECO:0007669"/>
    <property type="project" value="InterPro"/>
</dbReference>
<keyword evidence="3" id="KW-0804">Transcription</keyword>
<reference evidence="5 6" key="1">
    <citation type="submission" date="2016-11" db="EMBL/GenBank/DDBJ databases">
        <authorList>
            <person name="Jaros S."/>
            <person name="Januszkiewicz K."/>
            <person name="Wedrychowicz H."/>
        </authorList>
    </citation>
    <scope>NUCLEOTIDE SEQUENCE [LARGE SCALE GENOMIC DNA]</scope>
    <source>
        <strain evidence="5 6">GAS499</strain>
    </source>
</reference>
<protein>
    <submittedName>
        <fullName evidence="5">AraC family transcriptional regulator, ethanolamine operon transcriptional activator</fullName>
    </submittedName>
</protein>
<evidence type="ECO:0000256" key="1">
    <source>
        <dbReference type="ARBA" id="ARBA00023015"/>
    </source>
</evidence>
<dbReference type="AlphaFoldDB" id="A0A1M6WYR4"/>
<accession>A0A1M6WYR4</accession>
<sequence>MSRLLSVNSCNLDGFEGLHRAIQGTHVDVMQLGRGKFRGSLTHLGIGDFSLSIGSFSVGVRTQRAPSDDKLVIGMLLSAKDRVTHWSFDMRPGDVLVMPPNTEHDGSFHGASAYAAIRLDLADVASVFRGEPRLSDLASWRDKNHFRSDSVIGLAATRRLPLIASCLWEQQATLSDAAADFWKRSIVDALTGTILHSLPPDTGGPLPSAMRLVREVENYLNSVGARPVHISEICAVFNVSRRSLHRAFYDVLGLGPVTFLRHKRLCAVHSALRESAPAEVTVAEVAMQHGFIELGRFSRYYRLLFGEYPSETLGIHNTAAAPDVVAALQERRLG</sequence>
<name>A0A1M6WYR4_9BRAD</name>
<dbReference type="GO" id="GO:0003700">
    <property type="term" value="F:DNA-binding transcription factor activity"/>
    <property type="evidence" value="ECO:0007669"/>
    <property type="project" value="InterPro"/>
</dbReference>
<evidence type="ECO:0000259" key="4">
    <source>
        <dbReference type="PROSITE" id="PS01124"/>
    </source>
</evidence>
<evidence type="ECO:0000256" key="3">
    <source>
        <dbReference type="ARBA" id="ARBA00023163"/>
    </source>
</evidence>